<evidence type="ECO:0000256" key="2">
    <source>
        <dbReference type="RuleBase" id="RU003707"/>
    </source>
</evidence>
<keyword evidence="4" id="KW-1185">Reference proteome</keyword>
<dbReference type="NCBIfam" id="NF005699">
    <property type="entry name" value="PRK07509.1"/>
    <property type="match status" value="1"/>
</dbReference>
<dbReference type="CDD" id="cd06558">
    <property type="entry name" value="crotonase-like"/>
    <property type="match status" value="1"/>
</dbReference>
<comment type="similarity">
    <text evidence="1 2">Belongs to the enoyl-CoA hydratase/isomerase family.</text>
</comment>
<keyword evidence="3" id="KW-0413">Isomerase</keyword>
<reference evidence="3 4" key="1">
    <citation type="submission" date="2008-02" db="EMBL/GenBank/DDBJ databases">
        <title>Complete sequence of Shewanella woodyi ATCC 51908.</title>
        <authorList>
            <consortium name="US DOE Joint Genome Institute"/>
            <person name="Copeland A."/>
            <person name="Lucas S."/>
            <person name="Lapidus A."/>
            <person name="Glavina del Rio T."/>
            <person name="Dalin E."/>
            <person name="Tice H."/>
            <person name="Bruce D."/>
            <person name="Goodwin L."/>
            <person name="Pitluck S."/>
            <person name="Sims D."/>
            <person name="Brettin T."/>
            <person name="Detter J.C."/>
            <person name="Han C."/>
            <person name="Kuske C.R."/>
            <person name="Schmutz J."/>
            <person name="Larimer F."/>
            <person name="Land M."/>
            <person name="Hauser L."/>
            <person name="Kyrpides N."/>
            <person name="Lykidis A."/>
            <person name="Zhao J.-S."/>
            <person name="Richardson P."/>
        </authorList>
    </citation>
    <scope>NUCLEOTIDE SEQUENCE [LARGE SCALE GENOMIC DNA]</scope>
    <source>
        <strain evidence="4">ATCC 51908 / MS32</strain>
    </source>
</reference>
<name>B1KJA8_SHEWM</name>
<dbReference type="AlphaFoldDB" id="B1KJA8"/>
<dbReference type="GO" id="GO:0016853">
    <property type="term" value="F:isomerase activity"/>
    <property type="evidence" value="ECO:0007669"/>
    <property type="project" value="UniProtKB-KW"/>
</dbReference>
<dbReference type="InterPro" id="IPR018376">
    <property type="entry name" value="Enoyl-CoA_hyd/isom_CS"/>
</dbReference>
<dbReference type="HOGENOM" id="CLU_009834_7_0_6"/>
<dbReference type="STRING" id="392500.Swoo_4327"/>
<protein>
    <submittedName>
        <fullName evidence="3">Enoyl-CoA hydratase/isomerase</fullName>
    </submittedName>
</protein>
<dbReference type="Pfam" id="PF00378">
    <property type="entry name" value="ECH_1"/>
    <property type="match status" value="1"/>
</dbReference>
<dbReference type="KEGG" id="swd:Swoo_4327"/>
<evidence type="ECO:0000256" key="1">
    <source>
        <dbReference type="ARBA" id="ARBA00005254"/>
    </source>
</evidence>
<sequence length="299" mass="32659">MLSLLVKYAKYVNLASGLTSVNRESVMSREFVKIVREQGVAYVTLTRPDKYNAINYQMFKEIDGVISELKKDRTVKLVILSGAEGNFSSGLDVKSVMNSPLQAVGLLFKWLPGNANLAQRVSCGWRALPIPVIAVIEGCCFGGGMQIALGADIRLVSPEAKLSIMEAKWGLVPDMAGLISLRELVGKDRAMLLTMTAKVLSAQESLEVGLVTEVAQSPMARAKELAEEIICTSPDANAAIKMSINKSWTASVRRLLSRESISQIRLLMGKNRVIAAKRNSQDAKGVEPKSEYLIRQSGW</sequence>
<dbReference type="InterPro" id="IPR001753">
    <property type="entry name" value="Enoyl-CoA_hydra/iso"/>
</dbReference>
<dbReference type="eggNOG" id="COG1024">
    <property type="taxonomic scope" value="Bacteria"/>
</dbReference>
<proteinExistence type="inferred from homology"/>
<dbReference type="PANTHER" id="PTHR43149:SF1">
    <property type="entry name" value="DELTA(3,5)-DELTA(2,4)-DIENOYL-COA ISOMERASE, MITOCHONDRIAL"/>
    <property type="match status" value="1"/>
</dbReference>
<gene>
    <name evidence="3" type="ordered locus">Swoo_4327</name>
</gene>
<evidence type="ECO:0000313" key="3">
    <source>
        <dbReference type="EMBL" id="ACA88580.1"/>
    </source>
</evidence>
<dbReference type="SUPFAM" id="SSF52096">
    <property type="entry name" value="ClpP/crotonase"/>
    <property type="match status" value="1"/>
</dbReference>
<dbReference type="EMBL" id="CP000961">
    <property type="protein sequence ID" value="ACA88580.1"/>
    <property type="molecule type" value="Genomic_DNA"/>
</dbReference>
<dbReference type="PANTHER" id="PTHR43149">
    <property type="entry name" value="ENOYL-COA HYDRATASE"/>
    <property type="match status" value="1"/>
</dbReference>
<dbReference type="Proteomes" id="UP000002168">
    <property type="component" value="Chromosome"/>
</dbReference>
<dbReference type="Gene3D" id="3.90.226.10">
    <property type="entry name" value="2-enoyl-CoA Hydratase, Chain A, domain 1"/>
    <property type="match status" value="1"/>
</dbReference>
<accession>B1KJA8</accession>
<organism evidence="3 4">
    <name type="scientific">Shewanella woodyi (strain ATCC 51908 / MS32)</name>
    <dbReference type="NCBI Taxonomy" id="392500"/>
    <lineage>
        <taxon>Bacteria</taxon>
        <taxon>Pseudomonadati</taxon>
        <taxon>Pseudomonadota</taxon>
        <taxon>Gammaproteobacteria</taxon>
        <taxon>Alteromonadales</taxon>
        <taxon>Shewanellaceae</taxon>
        <taxon>Shewanella</taxon>
    </lineage>
</organism>
<dbReference type="InterPro" id="IPR045002">
    <property type="entry name" value="Ech1-like"/>
</dbReference>
<dbReference type="PROSITE" id="PS00166">
    <property type="entry name" value="ENOYL_COA_HYDRATASE"/>
    <property type="match status" value="1"/>
</dbReference>
<dbReference type="InterPro" id="IPR029045">
    <property type="entry name" value="ClpP/crotonase-like_dom_sf"/>
</dbReference>
<evidence type="ECO:0000313" key="4">
    <source>
        <dbReference type="Proteomes" id="UP000002168"/>
    </source>
</evidence>